<dbReference type="InterPro" id="IPR057258">
    <property type="entry name" value="Ribosomal_uS3"/>
</dbReference>
<evidence type="ECO:0000259" key="7">
    <source>
        <dbReference type="PROSITE" id="PS50823"/>
    </source>
</evidence>
<dbReference type="SUPFAM" id="SSF54814">
    <property type="entry name" value="Prokaryotic type KH domain (KH-domain type II)"/>
    <property type="match status" value="1"/>
</dbReference>
<evidence type="ECO:0000313" key="9">
    <source>
        <dbReference type="Proteomes" id="UP000273278"/>
    </source>
</evidence>
<keyword evidence="4 6" id="KW-0689">Ribosomal protein</keyword>
<sequence>MASERKFVAENVRRVLLKEYLMKEVSRAGFGGLEVQRTPMGTRIILATERPGLVIGRRGQTIKNLTTVIEERFGFENPQIEVNEVGDVSLNAQIMAEKLAFSLERGWHFRRAGHATLRRVMDAGARGCYIIVAGKLSGQRHRTEKFKEGSIKYCGEPKLDFVDHGFAVAKLKMGVIGVTVEIMQNTAKLPAEINILEKDAAAEKLPDLFGVEAVSQAAPAPAEEADAAPAQEAE</sequence>
<organism evidence="8 9">
    <name type="scientific">Methanomethylophilus alvi</name>
    <dbReference type="NCBI Taxonomy" id="1291540"/>
    <lineage>
        <taxon>Archaea</taxon>
        <taxon>Methanobacteriati</taxon>
        <taxon>Thermoplasmatota</taxon>
        <taxon>Thermoplasmata</taxon>
        <taxon>Methanomassiliicoccales</taxon>
        <taxon>Methanomethylophilaceae</taxon>
        <taxon>Methanomethylophilus</taxon>
    </lineage>
</organism>
<dbReference type="InterPro" id="IPR001351">
    <property type="entry name" value="Ribosomal_uS3_C"/>
</dbReference>
<dbReference type="RefSeq" id="WP_015505292.1">
    <property type="nucleotide sequence ID" value="NZ_CAYARL010000004.1"/>
</dbReference>
<keyword evidence="5 6" id="KW-0687">Ribonucleoprotein</keyword>
<keyword evidence="2 6" id="KW-0699">rRNA-binding</keyword>
<evidence type="ECO:0000256" key="2">
    <source>
        <dbReference type="ARBA" id="ARBA00022730"/>
    </source>
</evidence>
<dbReference type="FunFam" id="3.30.300.20:FF:000001">
    <property type="entry name" value="30S ribosomal protein S3"/>
    <property type="match status" value="1"/>
</dbReference>
<keyword evidence="3 6" id="KW-0694">RNA-binding</keyword>
<dbReference type="GO" id="GO:0003735">
    <property type="term" value="F:structural constituent of ribosome"/>
    <property type="evidence" value="ECO:0007669"/>
    <property type="project" value="UniProtKB-UniRule"/>
</dbReference>
<dbReference type="InterPro" id="IPR027488">
    <property type="entry name" value="Ribosomal_uS3_arc"/>
</dbReference>
<dbReference type="GeneID" id="41322176"/>
<evidence type="ECO:0000256" key="6">
    <source>
        <dbReference type="HAMAP-Rule" id="MF_01309"/>
    </source>
</evidence>
<evidence type="ECO:0000256" key="5">
    <source>
        <dbReference type="ARBA" id="ARBA00023274"/>
    </source>
</evidence>
<dbReference type="InterPro" id="IPR015946">
    <property type="entry name" value="KH_dom-like_a/b"/>
</dbReference>
<dbReference type="InterPro" id="IPR004087">
    <property type="entry name" value="KH_dom"/>
</dbReference>
<evidence type="ECO:0000313" key="8">
    <source>
        <dbReference type="EMBL" id="AYQ55518.1"/>
    </source>
</evidence>
<protein>
    <recommendedName>
        <fullName evidence="6">Small ribosomal subunit protein uS3</fullName>
    </recommendedName>
</protein>
<dbReference type="NCBIfam" id="NF003219">
    <property type="entry name" value="PRK04191.1"/>
    <property type="match status" value="1"/>
</dbReference>
<dbReference type="HAMAP" id="MF_01309_A">
    <property type="entry name" value="Ribosomal_uS3_A"/>
    <property type="match status" value="1"/>
</dbReference>
<reference evidence="8 9" key="1">
    <citation type="submission" date="2016-10" db="EMBL/GenBank/DDBJ databases">
        <title>Complete genome of the TMA-utilizing, human hosted archaeon Methanomethylophilus alvus Gen. nov, sp. nov., strain Mx-05, derived from a pure culture.</title>
        <authorList>
            <person name="Brugere J.-F."/>
            <person name="Ben Hania W."/>
            <person name="Chaudhary P.P."/>
            <person name="Gaci N."/>
            <person name="Borrel G."/>
            <person name="Cao Van Tuat L."/>
            <person name="Fardeau M.-L."/>
            <person name="Harris H.M.B."/>
            <person name="O'Toole P.W."/>
            <person name="Ollivier B."/>
        </authorList>
    </citation>
    <scope>NUCLEOTIDE SEQUENCE [LARGE SCALE GENOMIC DNA]</scope>
    <source>
        <strain evidence="8 9">Mx-05</strain>
    </source>
</reference>
<dbReference type="InterPro" id="IPR005703">
    <property type="entry name" value="Ribosomal_uS3_euk/arc"/>
</dbReference>
<dbReference type="PANTHER" id="PTHR11760">
    <property type="entry name" value="30S/40S RIBOSOMAL PROTEIN S3"/>
    <property type="match status" value="1"/>
</dbReference>
<dbReference type="GO" id="GO:0022627">
    <property type="term" value="C:cytosolic small ribosomal subunit"/>
    <property type="evidence" value="ECO:0007669"/>
    <property type="project" value="UniProtKB-UniRule"/>
</dbReference>
<dbReference type="Pfam" id="PF00189">
    <property type="entry name" value="Ribosomal_S3_C"/>
    <property type="match status" value="1"/>
</dbReference>
<evidence type="ECO:0000256" key="3">
    <source>
        <dbReference type="ARBA" id="ARBA00022884"/>
    </source>
</evidence>
<comment type="function">
    <text evidence="6">Binds the lower part of the 30S subunit head.</text>
</comment>
<evidence type="ECO:0000256" key="4">
    <source>
        <dbReference type="ARBA" id="ARBA00022980"/>
    </source>
</evidence>
<comment type="similarity">
    <text evidence="1 6">Belongs to the universal ribosomal protein uS3 family.</text>
</comment>
<evidence type="ECO:0000256" key="1">
    <source>
        <dbReference type="ARBA" id="ARBA00010761"/>
    </source>
</evidence>
<dbReference type="NCBIfam" id="TIGR01008">
    <property type="entry name" value="uS3_euk_arch"/>
    <property type="match status" value="1"/>
</dbReference>
<dbReference type="Proteomes" id="UP000273278">
    <property type="component" value="Chromosome"/>
</dbReference>
<dbReference type="CDD" id="cd02411">
    <property type="entry name" value="KH-II_30S_S3_arch"/>
    <property type="match status" value="1"/>
</dbReference>
<dbReference type="PANTHER" id="PTHR11760:SF32">
    <property type="entry name" value="SMALL RIBOSOMAL SUBUNIT PROTEIN US3"/>
    <property type="match status" value="1"/>
</dbReference>
<proteinExistence type="inferred from homology"/>
<gene>
    <name evidence="6" type="primary">rps3</name>
    <name evidence="8" type="ORF">BKD89_06890</name>
</gene>
<comment type="subunit">
    <text evidence="6">Part of the 30S ribosomal subunit.</text>
</comment>
<name>A0A3G3IIJ1_9ARCH</name>
<dbReference type="Pfam" id="PF07650">
    <property type="entry name" value="KH_2"/>
    <property type="match status" value="1"/>
</dbReference>
<dbReference type="SUPFAM" id="SSF54821">
    <property type="entry name" value="Ribosomal protein S3 C-terminal domain"/>
    <property type="match status" value="1"/>
</dbReference>
<dbReference type="Gene3D" id="3.30.300.20">
    <property type="match status" value="1"/>
</dbReference>
<accession>A0A3G3IIJ1</accession>
<dbReference type="PROSITE" id="PS50823">
    <property type="entry name" value="KH_TYPE_2"/>
    <property type="match status" value="1"/>
</dbReference>
<dbReference type="InterPro" id="IPR004044">
    <property type="entry name" value="KH_dom_type_2"/>
</dbReference>
<dbReference type="InterPro" id="IPR009019">
    <property type="entry name" value="KH_sf_prok-type"/>
</dbReference>
<dbReference type="AlphaFoldDB" id="A0A3G3IIJ1"/>
<dbReference type="SMART" id="SM00322">
    <property type="entry name" value="KH"/>
    <property type="match status" value="1"/>
</dbReference>
<feature type="domain" description="KH type-2" evidence="7">
    <location>
        <begin position="17"/>
        <end position="86"/>
    </location>
</feature>
<dbReference type="EMBL" id="CP017686">
    <property type="protein sequence ID" value="AYQ55518.1"/>
    <property type="molecule type" value="Genomic_DNA"/>
</dbReference>
<dbReference type="InterPro" id="IPR036419">
    <property type="entry name" value="Ribosomal_S3_C_sf"/>
</dbReference>
<dbReference type="Gene3D" id="3.30.1140.32">
    <property type="entry name" value="Ribosomal protein S3, C-terminal domain"/>
    <property type="match status" value="1"/>
</dbReference>
<dbReference type="GO" id="GO:0019843">
    <property type="term" value="F:rRNA binding"/>
    <property type="evidence" value="ECO:0007669"/>
    <property type="project" value="UniProtKB-UniRule"/>
</dbReference>
<dbReference type="OMA" id="KTNPIGN"/>
<dbReference type="GO" id="GO:0006412">
    <property type="term" value="P:translation"/>
    <property type="evidence" value="ECO:0007669"/>
    <property type="project" value="UniProtKB-UniRule"/>
</dbReference>